<accession>A0ABT5KZ35</accession>
<comment type="similarity">
    <text evidence="2">Belongs to the glycosyl hydrolase 43 family.</text>
</comment>
<dbReference type="Pfam" id="PF20578">
    <property type="entry name" value="aBig_2"/>
    <property type="match status" value="2"/>
</dbReference>
<dbReference type="PANTHER" id="PTHR43301">
    <property type="entry name" value="ARABINAN ENDO-1,5-ALPHA-L-ARABINOSIDASE"/>
    <property type="match status" value="1"/>
</dbReference>
<feature type="domain" description="Atrophied bacterial Ig" evidence="6">
    <location>
        <begin position="904"/>
        <end position="982"/>
    </location>
</feature>
<keyword evidence="3" id="KW-0378">Hydrolase</keyword>
<dbReference type="Gene3D" id="2.115.10.20">
    <property type="entry name" value="Glycosyl hydrolase domain, family 43"/>
    <property type="match status" value="1"/>
</dbReference>
<keyword evidence="8" id="KW-1185">Reference proteome</keyword>
<organism evidence="7 8">
    <name type="scientific">Alteromonas gilva</name>
    <dbReference type="NCBI Taxonomy" id="2987522"/>
    <lineage>
        <taxon>Bacteria</taxon>
        <taxon>Pseudomonadati</taxon>
        <taxon>Pseudomonadota</taxon>
        <taxon>Gammaproteobacteria</taxon>
        <taxon>Alteromonadales</taxon>
        <taxon>Alteromonadaceae</taxon>
        <taxon>Alteromonas/Salinimonas group</taxon>
        <taxon>Alteromonas</taxon>
    </lineage>
</organism>
<dbReference type="InterPro" id="IPR032291">
    <property type="entry name" value="Abn2_C"/>
</dbReference>
<evidence type="ECO:0000256" key="3">
    <source>
        <dbReference type="ARBA" id="ARBA00022801"/>
    </source>
</evidence>
<dbReference type="Gene3D" id="2.60.120.200">
    <property type="match status" value="2"/>
</dbReference>
<dbReference type="InterPro" id="IPR023296">
    <property type="entry name" value="Glyco_hydro_beta-prop_sf"/>
</dbReference>
<comment type="pathway">
    <text evidence="1">Glycan metabolism; L-arabinan degradation.</text>
</comment>
<dbReference type="Pfam" id="PF13385">
    <property type="entry name" value="Laminin_G_3"/>
    <property type="match status" value="2"/>
</dbReference>
<evidence type="ECO:0000259" key="5">
    <source>
        <dbReference type="Pfam" id="PF16369"/>
    </source>
</evidence>
<evidence type="ECO:0000313" key="8">
    <source>
        <dbReference type="Proteomes" id="UP001218788"/>
    </source>
</evidence>
<gene>
    <name evidence="7" type="ORF">OIK42_04515</name>
</gene>
<dbReference type="EMBL" id="JAQQXP010000001">
    <property type="protein sequence ID" value="MDC8830025.1"/>
    <property type="molecule type" value="Genomic_DNA"/>
</dbReference>
<dbReference type="Gene3D" id="2.40.128.10">
    <property type="match status" value="1"/>
</dbReference>
<name>A0ABT5KZ35_9ALTE</name>
<keyword evidence="4" id="KW-0326">Glycosidase</keyword>
<protein>
    <submittedName>
        <fullName evidence="7">Family 43 glycosylhydrolase</fullName>
    </submittedName>
</protein>
<evidence type="ECO:0000256" key="2">
    <source>
        <dbReference type="ARBA" id="ARBA00009865"/>
    </source>
</evidence>
<dbReference type="InterPro" id="IPR013320">
    <property type="entry name" value="ConA-like_dom_sf"/>
</dbReference>
<dbReference type="Pfam" id="PF04616">
    <property type="entry name" value="Glyco_hydro_43"/>
    <property type="match status" value="1"/>
</dbReference>
<dbReference type="Proteomes" id="UP001218788">
    <property type="component" value="Unassembled WGS sequence"/>
</dbReference>
<dbReference type="SUPFAM" id="SSF75005">
    <property type="entry name" value="Arabinanase/levansucrase/invertase"/>
    <property type="match status" value="1"/>
</dbReference>
<dbReference type="InterPro" id="IPR006710">
    <property type="entry name" value="Glyco_hydro_43"/>
</dbReference>
<feature type="domain" description="Atrophied bacterial Ig" evidence="6">
    <location>
        <begin position="617"/>
        <end position="686"/>
    </location>
</feature>
<reference evidence="7 8" key="1">
    <citation type="submission" date="2022-10" db="EMBL/GenBank/DDBJ databases">
        <title>Alteromonas sp. chi3 Genome sequencing.</title>
        <authorList>
            <person name="Park S."/>
        </authorList>
    </citation>
    <scope>NUCLEOTIDE SEQUENCE [LARGE SCALE GENOMIC DNA]</scope>
    <source>
        <strain evidence="8">chi3</strain>
    </source>
</reference>
<dbReference type="PANTHER" id="PTHR43301:SF3">
    <property type="entry name" value="ARABINAN ENDO-1,5-ALPHA-L-ARABINOSIDASE A-RELATED"/>
    <property type="match status" value="1"/>
</dbReference>
<dbReference type="SUPFAM" id="SSF49899">
    <property type="entry name" value="Concanavalin A-like lectins/glucanases"/>
    <property type="match status" value="2"/>
</dbReference>
<dbReference type="CDD" id="cd18832">
    <property type="entry name" value="GH43_GsAbnA-like"/>
    <property type="match status" value="1"/>
</dbReference>
<dbReference type="RefSeq" id="WP_273638691.1">
    <property type="nucleotide sequence ID" value="NZ_JAQQXP010000001.1"/>
</dbReference>
<evidence type="ECO:0000256" key="4">
    <source>
        <dbReference type="ARBA" id="ARBA00023295"/>
    </source>
</evidence>
<comment type="caution">
    <text evidence="7">The sequence shown here is derived from an EMBL/GenBank/DDBJ whole genome shotgun (WGS) entry which is preliminary data.</text>
</comment>
<sequence length="1195" mass="128614">MQNLFIQTVMKGPQRVLKTSIGIAALTFSFVQPALAAWEIVNGANIQQGRQVYVRGTGYYTDNQIDISATALTNEDLRLVVTSSSHDITNADGITEEGMPYFAVDDVSEAIRITFAMQRARFSYNTALYADFGEPGSPDPTVNGPVSFQNASVHDPSVIKLENGEFYVFGSHLAAAKSTDLVNWQLVAGDGVENSPFFDTYETVAAEGIAWSGGTVGSWAADVIQLADGNYYFYYNHCASPDTGLCDASRSYLGIAVSDNIEGPYENLGLFLRSGHVGDENPGINGQNYNGNIDPNAIDPDVFFDKDGRLWMVYGSYSGGIFVMEMDPQTGFPLPDQGYGTKQMGGFYGSIEGPYMLYSPESDYYYLFTSFGGYEQNDGYNMRISRSRSPNGPFVDAQGQDMIGASGGWSNLEPYGVKLMGGFLFDVNTGEPGTDNGYMAPGHNSAYYDPETGKHFVIFHTRFPDRGEGHEIRVHELFINSDGWLVASPHRYVPIEGDNIVDEFDLLGTYRVINHEKDINREAKVSQYLQLLADGQIGGAFSGSYILGDTNQITLMIDDVGTFEGVLAWQYNDNIDTLVPTFTALGEAGEAFWGTQIPAMSNAEAVAATVGALQVPATASSDIDLPTQGALGATISWSSTNNSVIATNGTLTRPAPGESDTEVTLTATVELNGEIQQVSFTVAVKARSQFNRVALFQFEGDLSDSLNTFGDGISTGSTLNEAGGNIQYTSGESAQGLLLDGATGVRLPDALITNNTYTVSMWLNPSAVTQFTTAFFGAAANDNWISLVPWSWDDNTMLWRGSTAWYDATAGLQIPTNDWSHIAFSIENGNVKLYVNGNLVFNDTGFGDVFTGNNALFSLGVNYWDLPYQGMIDELAIYDDALSQEEIVALDISRLSAAEMVTIAADNLSLGKLTALREDITLPGLGLFTAQITWTSSDESVISSSGEVTRPAEGEPDATVTLTALISINGEQLERQFVATVSSLGPIQPIAEFNFDNSDLSDAQGNFAAGAITGNRIDVAGGTEAYTFGARNVGIVLDGNTGVNLPANLITDNTYSVSVWLNPAALTSFTTAFFGYASLDSWVSLVPRGHDGVAQNTMVWSGTAWYDAGIGSQIPAGTWSHLVYVVNGNNLTVYLNGNEVFVGSGFPDVFSSSGSNGFSIGVNYWDIPFNGVVDELRIYDEAISAEDVQQLSVLD</sequence>
<dbReference type="InterPro" id="IPR050727">
    <property type="entry name" value="GH43_arabinanases"/>
</dbReference>
<evidence type="ECO:0000256" key="1">
    <source>
        <dbReference type="ARBA" id="ARBA00004834"/>
    </source>
</evidence>
<evidence type="ECO:0000259" key="6">
    <source>
        <dbReference type="Pfam" id="PF20578"/>
    </source>
</evidence>
<feature type="domain" description="Extracellular endo-alpha-(1-&gt;5)-L-arabinanase C-terminal" evidence="5">
    <location>
        <begin position="489"/>
        <end position="594"/>
    </location>
</feature>
<proteinExistence type="inferred from homology"/>
<evidence type="ECO:0000313" key="7">
    <source>
        <dbReference type="EMBL" id="MDC8830025.1"/>
    </source>
</evidence>
<dbReference type="InterPro" id="IPR046780">
    <property type="entry name" value="aBig_2"/>
</dbReference>
<dbReference type="Pfam" id="PF16369">
    <property type="entry name" value="GH43_C"/>
    <property type="match status" value="1"/>
</dbReference>